<name>A0AAN9IN50_CROPI</name>
<gene>
    <name evidence="2" type="ORF">RIF29_12291</name>
</gene>
<dbReference type="Gene3D" id="1.10.8.10">
    <property type="entry name" value="DNA helicase RuvA subunit, C-terminal domain"/>
    <property type="match status" value="1"/>
</dbReference>
<feature type="region of interest" description="Disordered" evidence="1">
    <location>
        <begin position="1"/>
        <end position="38"/>
    </location>
</feature>
<sequence>MSSLNPYAASYVPISRRGPAGVTGNGSENNDDDGKTVSADASVSHMVPDDFQIKNQPVFDSYGSSSPQQQNVMDNNLFSDVDHDLDIEFLRVSFPGMSEQSLRDVYNVNWGDLDAAIDMLTHLELEDGVESSGSLPETLDIGDVSESVLSADSASLKLKSVAAAEASTSTDPSAPSKLS</sequence>
<dbReference type="PANTHER" id="PTHR37252:SF3">
    <property type="entry name" value="POLYADENYLATE-BINDING PROTEIN-INTERACTING PROTEIN 6"/>
    <property type="match status" value="1"/>
</dbReference>
<organism evidence="2 3">
    <name type="scientific">Crotalaria pallida</name>
    <name type="common">Smooth rattlebox</name>
    <name type="synonym">Crotalaria striata</name>
    <dbReference type="NCBI Taxonomy" id="3830"/>
    <lineage>
        <taxon>Eukaryota</taxon>
        <taxon>Viridiplantae</taxon>
        <taxon>Streptophyta</taxon>
        <taxon>Embryophyta</taxon>
        <taxon>Tracheophyta</taxon>
        <taxon>Spermatophyta</taxon>
        <taxon>Magnoliopsida</taxon>
        <taxon>eudicotyledons</taxon>
        <taxon>Gunneridae</taxon>
        <taxon>Pentapetalae</taxon>
        <taxon>rosids</taxon>
        <taxon>fabids</taxon>
        <taxon>Fabales</taxon>
        <taxon>Fabaceae</taxon>
        <taxon>Papilionoideae</taxon>
        <taxon>50 kb inversion clade</taxon>
        <taxon>genistoids sensu lato</taxon>
        <taxon>core genistoids</taxon>
        <taxon>Crotalarieae</taxon>
        <taxon>Crotalaria</taxon>
    </lineage>
</organism>
<protein>
    <recommendedName>
        <fullName evidence="4">CUE domain-containing protein</fullName>
    </recommendedName>
</protein>
<comment type="caution">
    <text evidence="2">The sequence shown here is derived from an EMBL/GenBank/DDBJ whole genome shotgun (WGS) entry which is preliminary data.</text>
</comment>
<dbReference type="AlphaFoldDB" id="A0AAN9IN50"/>
<dbReference type="CDD" id="cd14371">
    <property type="entry name" value="CUE_CID7_like"/>
    <property type="match status" value="1"/>
</dbReference>
<evidence type="ECO:0000313" key="2">
    <source>
        <dbReference type="EMBL" id="KAK7283051.1"/>
    </source>
</evidence>
<dbReference type="Proteomes" id="UP001372338">
    <property type="component" value="Unassembled WGS sequence"/>
</dbReference>
<accession>A0AAN9IN50</accession>
<keyword evidence="3" id="KW-1185">Reference proteome</keyword>
<dbReference type="InterPro" id="IPR038981">
    <property type="entry name" value="CID5/CID6"/>
</dbReference>
<evidence type="ECO:0000256" key="1">
    <source>
        <dbReference type="SAM" id="MobiDB-lite"/>
    </source>
</evidence>
<evidence type="ECO:0008006" key="4">
    <source>
        <dbReference type="Google" id="ProtNLM"/>
    </source>
</evidence>
<reference evidence="2 3" key="1">
    <citation type="submission" date="2024-01" db="EMBL/GenBank/DDBJ databases">
        <title>The genomes of 5 underutilized Papilionoideae crops provide insights into root nodulation and disease resistanc.</title>
        <authorList>
            <person name="Yuan L."/>
        </authorList>
    </citation>
    <scope>NUCLEOTIDE SEQUENCE [LARGE SCALE GENOMIC DNA]</scope>
    <source>
        <strain evidence="2">ZHUSHIDOU_FW_LH</strain>
        <tissue evidence="2">Leaf</tissue>
    </source>
</reference>
<dbReference type="PANTHER" id="PTHR37252">
    <property type="entry name" value="POLYADENYLATE-BINDING PROTEIN-INTERACTING PROTEIN 6"/>
    <property type="match status" value="1"/>
</dbReference>
<dbReference type="EMBL" id="JAYWIO010000002">
    <property type="protein sequence ID" value="KAK7283051.1"/>
    <property type="molecule type" value="Genomic_DNA"/>
</dbReference>
<dbReference type="InterPro" id="IPR041806">
    <property type="entry name" value="CID5/6/7_CUE"/>
</dbReference>
<evidence type="ECO:0000313" key="3">
    <source>
        <dbReference type="Proteomes" id="UP001372338"/>
    </source>
</evidence>
<proteinExistence type="predicted"/>